<sequence length="156" mass="18355">MSPYQLVYGKSCHLSVKLEHKAMWALKKLNFDWGATSNQRVNEMNKLDGFRLRAYESSALYKEKMKKYHDQKIEKREFAIGDLVLLFNSRLHLFPGKLKSKWTEPFIVTQVFSHGVVELENKEGTRFKINGQRIKVYMGKEESVQEVVEAYYLDEV</sequence>
<accession>A0AAV9KT23</accession>
<name>A0AAV9KT23_9SOLN</name>
<evidence type="ECO:0000313" key="1">
    <source>
        <dbReference type="EMBL" id="KAK4716589.1"/>
    </source>
</evidence>
<dbReference type="EMBL" id="JAWPEI010000009">
    <property type="protein sequence ID" value="KAK4716589.1"/>
    <property type="molecule type" value="Genomic_DNA"/>
</dbReference>
<dbReference type="AlphaFoldDB" id="A0AAV9KT23"/>
<gene>
    <name evidence="1" type="ORF">R3W88_014927</name>
</gene>
<evidence type="ECO:0000313" key="2">
    <source>
        <dbReference type="Proteomes" id="UP001311915"/>
    </source>
</evidence>
<comment type="caution">
    <text evidence="1">The sequence shown here is derived from an EMBL/GenBank/DDBJ whole genome shotgun (WGS) entry which is preliminary data.</text>
</comment>
<proteinExistence type="predicted"/>
<reference evidence="1 2" key="1">
    <citation type="submission" date="2023-10" db="EMBL/GenBank/DDBJ databases">
        <title>Genome-Wide Identification Analysis in wild type Solanum Pinnatisectum Reveals Some Genes Defensing Phytophthora Infestans.</title>
        <authorList>
            <person name="Sun C."/>
        </authorList>
    </citation>
    <scope>NUCLEOTIDE SEQUENCE [LARGE SCALE GENOMIC DNA]</scope>
    <source>
        <strain evidence="1">LQN</strain>
        <tissue evidence="1">Leaf</tissue>
    </source>
</reference>
<keyword evidence="2" id="KW-1185">Reference proteome</keyword>
<protein>
    <submittedName>
        <fullName evidence="1">Uncharacterized protein</fullName>
    </submittedName>
</protein>
<dbReference type="Proteomes" id="UP001311915">
    <property type="component" value="Unassembled WGS sequence"/>
</dbReference>
<organism evidence="1 2">
    <name type="scientific">Solanum pinnatisectum</name>
    <name type="common">tansyleaf nightshade</name>
    <dbReference type="NCBI Taxonomy" id="50273"/>
    <lineage>
        <taxon>Eukaryota</taxon>
        <taxon>Viridiplantae</taxon>
        <taxon>Streptophyta</taxon>
        <taxon>Embryophyta</taxon>
        <taxon>Tracheophyta</taxon>
        <taxon>Spermatophyta</taxon>
        <taxon>Magnoliopsida</taxon>
        <taxon>eudicotyledons</taxon>
        <taxon>Gunneridae</taxon>
        <taxon>Pentapetalae</taxon>
        <taxon>asterids</taxon>
        <taxon>lamiids</taxon>
        <taxon>Solanales</taxon>
        <taxon>Solanaceae</taxon>
        <taxon>Solanoideae</taxon>
        <taxon>Solaneae</taxon>
        <taxon>Solanum</taxon>
    </lineage>
</organism>